<feature type="domain" description="RING-type" evidence="3">
    <location>
        <begin position="493"/>
        <end position="535"/>
    </location>
</feature>
<dbReference type="SUPFAM" id="SSF57850">
    <property type="entry name" value="RING/U-box"/>
    <property type="match status" value="1"/>
</dbReference>
<dbReference type="InterPro" id="IPR050158">
    <property type="entry name" value="Ubiquitin_ubiquitin-like"/>
</dbReference>
<dbReference type="PRINTS" id="PR00348">
    <property type="entry name" value="UBIQUITIN"/>
</dbReference>
<keyword evidence="1" id="KW-0863">Zinc-finger</keyword>
<dbReference type="AlphaFoldDB" id="A0A5J4WTT9"/>
<dbReference type="EMBL" id="SNRW01001006">
    <property type="protein sequence ID" value="KAA6398213.1"/>
    <property type="molecule type" value="Genomic_DNA"/>
</dbReference>
<protein>
    <submittedName>
        <fullName evidence="4">Putative ring and ubiquitin domain containing protein containing protein</fullName>
    </submittedName>
</protein>
<accession>A0A5J4WTT9</accession>
<feature type="domain" description="Ubiquitin-like" evidence="2">
    <location>
        <begin position="1"/>
        <end position="40"/>
    </location>
</feature>
<feature type="domain" description="Ubiquitin-like" evidence="2">
    <location>
        <begin position="257"/>
        <end position="332"/>
    </location>
</feature>
<dbReference type="Gene3D" id="3.30.40.10">
    <property type="entry name" value="Zinc/RING finger domain, C3HC4 (zinc finger)"/>
    <property type="match status" value="1"/>
</dbReference>
<dbReference type="PROSITE" id="PS50053">
    <property type="entry name" value="UBIQUITIN_2"/>
    <property type="match status" value="3"/>
</dbReference>
<dbReference type="Pfam" id="PF00240">
    <property type="entry name" value="ubiquitin"/>
    <property type="match status" value="3"/>
</dbReference>
<dbReference type="PROSITE" id="PS50089">
    <property type="entry name" value="ZF_RING_2"/>
    <property type="match status" value="1"/>
</dbReference>
<dbReference type="GO" id="GO:0008270">
    <property type="term" value="F:zinc ion binding"/>
    <property type="evidence" value="ECO:0007669"/>
    <property type="project" value="UniProtKB-KW"/>
</dbReference>
<dbReference type="Pfam" id="PF13639">
    <property type="entry name" value="zf-RING_2"/>
    <property type="match status" value="1"/>
</dbReference>
<dbReference type="InterPro" id="IPR013083">
    <property type="entry name" value="Znf_RING/FYVE/PHD"/>
</dbReference>
<dbReference type="InterPro" id="IPR000626">
    <property type="entry name" value="Ubiquitin-like_dom"/>
</dbReference>
<evidence type="ECO:0000256" key="1">
    <source>
        <dbReference type="PROSITE-ProRule" id="PRU00175"/>
    </source>
</evidence>
<feature type="domain" description="Ubiquitin-like" evidence="2">
    <location>
        <begin position="128"/>
        <end position="195"/>
    </location>
</feature>
<dbReference type="SUPFAM" id="SSF54236">
    <property type="entry name" value="Ubiquitin-like"/>
    <property type="match status" value="3"/>
</dbReference>
<proteinExistence type="predicted"/>
<evidence type="ECO:0000313" key="4">
    <source>
        <dbReference type="EMBL" id="KAA6398213.1"/>
    </source>
</evidence>
<gene>
    <name evidence="4" type="ORF">EZS28_006259</name>
</gene>
<comment type="caution">
    <text evidence="4">The sequence shown here is derived from an EMBL/GenBank/DDBJ whole genome shotgun (WGS) entry which is preliminary data.</text>
</comment>
<reference evidence="4 5" key="1">
    <citation type="submission" date="2019-03" db="EMBL/GenBank/DDBJ databases">
        <title>Single cell metagenomics reveals metabolic interactions within the superorganism composed of flagellate Streblomastix strix and complex community of Bacteroidetes bacteria on its surface.</title>
        <authorList>
            <person name="Treitli S.C."/>
            <person name="Kolisko M."/>
            <person name="Husnik F."/>
            <person name="Keeling P."/>
            <person name="Hampl V."/>
        </authorList>
    </citation>
    <scope>NUCLEOTIDE SEQUENCE [LARGE SCALE GENOMIC DNA]</scope>
    <source>
        <strain evidence="4">ST1C</strain>
    </source>
</reference>
<keyword evidence="1" id="KW-0862">Zinc</keyword>
<dbReference type="InterPro" id="IPR019956">
    <property type="entry name" value="Ubiquitin_dom"/>
</dbReference>
<name>A0A5J4WTT9_9EUKA</name>
<dbReference type="Gene3D" id="3.10.20.90">
    <property type="entry name" value="Phosphatidylinositol 3-kinase Catalytic Subunit, Chain A, domain 1"/>
    <property type="match status" value="3"/>
</dbReference>
<evidence type="ECO:0000313" key="5">
    <source>
        <dbReference type="Proteomes" id="UP000324800"/>
    </source>
</evidence>
<dbReference type="OrthoDB" id="288178at2759"/>
<dbReference type="SMART" id="SM00213">
    <property type="entry name" value="UBQ"/>
    <property type="match status" value="2"/>
</dbReference>
<evidence type="ECO:0000259" key="3">
    <source>
        <dbReference type="PROSITE" id="PS50089"/>
    </source>
</evidence>
<dbReference type="Proteomes" id="UP000324800">
    <property type="component" value="Unassembled WGS sequence"/>
</dbReference>
<organism evidence="4 5">
    <name type="scientific">Streblomastix strix</name>
    <dbReference type="NCBI Taxonomy" id="222440"/>
    <lineage>
        <taxon>Eukaryota</taxon>
        <taxon>Metamonada</taxon>
        <taxon>Preaxostyla</taxon>
        <taxon>Oxymonadida</taxon>
        <taxon>Streblomastigidae</taxon>
        <taxon>Streblomastix</taxon>
    </lineage>
</organism>
<keyword evidence="1" id="KW-0479">Metal-binding</keyword>
<sequence>MIQEQGISTDNQNLFFHQIQLQDQKTLHDYNIQTGAVLDLQEQSLQRHQTNESHILRSIESQLSLKSELQRHQTTESYILQSIESQLNLNSELQRHQTIESQQQYRSQASLQGLQQSSSSKSLLRYELSLYVRTLAGRTATINAVSSYPISMIKKLIQEQGIRTDRHKLFFGKIPLQDHKTLQDYNIQPGSQLDLKPSLELIPQQRTDSMNEQLQRNQSMTNVGTGKSGILRLPKTESMFNYSSQIQMPNLQQQDDMQIFVKIPNGKTLTLNINEGDSIKTIKEKIEDQVHYSLQQQMLIFGGKLLEDQQSADDYDIRQFATLKLELRLLGGQPPKFFTHLSKVESMISLNWTTTAKDWRQVSPGISIEGRCPNDSCRAYSQMVIHSAGLSDFDFLKTEAHCPMCQKSFLPITPGFTSCMWRIFIKQKSGNVIKIAWQKEGDQYKSFQEKDVKLMEYERLIINSREIAPTQQKFINKEFKGGDEVVIPLICDCPLCHQFQDARDEKVAVMKCGHFFHAVCIRNWADRGLKCPHCDQELDIMPKKA</sequence>
<dbReference type="InterPro" id="IPR029071">
    <property type="entry name" value="Ubiquitin-like_domsf"/>
</dbReference>
<dbReference type="InterPro" id="IPR001841">
    <property type="entry name" value="Znf_RING"/>
</dbReference>
<dbReference type="SMART" id="SM00184">
    <property type="entry name" value="RING"/>
    <property type="match status" value="1"/>
</dbReference>
<evidence type="ECO:0000259" key="2">
    <source>
        <dbReference type="PROSITE" id="PS50053"/>
    </source>
</evidence>
<dbReference type="CDD" id="cd16448">
    <property type="entry name" value="RING-H2"/>
    <property type="match status" value="1"/>
</dbReference>
<dbReference type="PANTHER" id="PTHR10666">
    <property type="entry name" value="UBIQUITIN"/>
    <property type="match status" value="1"/>
</dbReference>
<dbReference type="CDD" id="cd17039">
    <property type="entry name" value="Ubl_ubiquitin_like"/>
    <property type="match status" value="2"/>
</dbReference>